<gene>
    <name evidence="5" type="ORF">BOW53_10395</name>
</gene>
<dbReference type="SFLD" id="SFLDS00003">
    <property type="entry name" value="Haloacid_Dehalogenase"/>
    <property type="match status" value="1"/>
</dbReference>
<name>A0A1T2L3S2_9GAMM</name>
<evidence type="ECO:0000256" key="1">
    <source>
        <dbReference type="ARBA" id="ARBA00022723"/>
    </source>
</evidence>
<evidence type="ECO:0000256" key="4">
    <source>
        <dbReference type="ARBA" id="ARBA00023277"/>
    </source>
</evidence>
<dbReference type="InterPro" id="IPR041492">
    <property type="entry name" value="HAD_2"/>
</dbReference>
<dbReference type="GO" id="GO:0008967">
    <property type="term" value="F:phosphoglycolate phosphatase activity"/>
    <property type="evidence" value="ECO:0007669"/>
    <property type="project" value="TreeGrafter"/>
</dbReference>
<keyword evidence="2" id="KW-0378">Hydrolase</keyword>
<keyword evidence="4" id="KW-0119">Carbohydrate metabolism</keyword>
<dbReference type="NCBIfam" id="TIGR01509">
    <property type="entry name" value="HAD-SF-IA-v3"/>
    <property type="match status" value="1"/>
</dbReference>
<dbReference type="Proteomes" id="UP000191110">
    <property type="component" value="Unassembled WGS sequence"/>
</dbReference>
<accession>A0A1T2L3S2</accession>
<dbReference type="Gene3D" id="3.40.50.1000">
    <property type="entry name" value="HAD superfamily/HAD-like"/>
    <property type="match status" value="1"/>
</dbReference>
<dbReference type="InterPro" id="IPR023198">
    <property type="entry name" value="PGP-like_dom2"/>
</dbReference>
<dbReference type="AlphaFoldDB" id="A0A1T2L3S2"/>
<reference evidence="5 6" key="1">
    <citation type="submission" date="2016-11" db="EMBL/GenBank/DDBJ databases">
        <title>Mixed transmission modes and dynamic genome evolution in an obligate animal-bacterial symbiosis.</title>
        <authorList>
            <person name="Russell S.L."/>
            <person name="Corbett-Detig R.B."/>
            <person name="Cavanaugh C.M."/>
        </authorList>
    </citation>
    <scope>NUCLEOTIDE SEQUENCE [LARGE SCALE GENOMIC DNA]</scope>
    <source>
        <strain evidence="5">Sveles-Q1</strain>
    </source>
</reference>
<dbReference type="GO" id="GO:0046872">
    <property type="term" value="F:metal ion binding"/>
    <property type="evidence" value="ECO:0007669"/>
    <property type="project" value="UniProtKB-KW"/>
</dbReference>
<dbReference type="PANTHER" id="PTHR43434">
    <property type="entry name" value="PHOSPHOGLYCOLATE PHOSPHATASE"/>
    <property type="match status" value="1"/>
</dbReference>
<evidence type="ECO:0000313" key="6">
    <source>
        <dbReference type="Proteomes" id="UP000191110"/>
    </source>
</evidence>
<dbReference type="NCBIfam" id="TIGR01549">
    <property type="entry name" value="HAD-SF-IA-v1"/>
    <property type="match status" value="1"/>
</dbReference>
<dbReference type="SFLD" id="SFLDG01129">
    <property type="entry name" value="C1.5:_HAD__Beta-PGM__Phosphata"/>
    <property type="match status" value="1"/>
</dbReference>
<dbReference type="Gene3D" id="1.10.150.240">
    <property type="entry name" value="Putative phosphatase, domain 2"/>
    <property type="match status" value="1"/>
</dbReference>
<organism evidence="5 6">
    <name type="scientific">Solemya pervernicosa gill symbiont</name>
    <dbReference type="NCBI Taxonomy" id="642797"/>
    <lineage>
        <taxon>Bacteria</taxon>
        <taxon>Pseudomonadati</taxon>
        <taxon>Pseudomonadota</taxon>
        <taxon>Gammaproteobacteria</taxon>
        <taxon>sulfur-oxidizing symbionts</taxon>
    </lineage>
</organism>
<dbReference type="SUPFAM" id="SSF56784">
    <property type="entry name" value="HAD-like"/>
    <property type="match status" value="1"/>
</dbReference>
<keyword evidence="3" id="KW-0460">Magnesium</keyword>
<dbReference type="Pfam" id="PF13419">
    <property type="entry name" value="HAD_2"/>
    <property type="match status" value="1"/>
</dbReference>
<keyword evidence="6" id="KW-1185">Reference proteome</keyword>
<dbReference type="PANTHER" id="PTHR43434:SF23">
    <property type="entry name" value="PHOSPHOGLYCOLATE PHOSPHATASE"/>
    <property type="match status" value="1"/>
</dbReference>
<dbReference type="EMBL" id="MPRL01000043">
    <property type="protein sequence ID" value="OOZ39719.1"/>
    <property type="molecule type" value="Genomic_DNA"/>
</dbReference>
<dbReference type="InterPro" id="IPR023214">
    <property type="entry name" value="HAD_sf"/>
</dbReference>
<dbReference type="GO" id="GO:0005829">
    <property type="term" value="C:cytosol"/>
    <property type="evidence" value="ECO:0007669"/>
    <property type="project" value="TreeGrafter"/>
</dbReference>
<evidence type="ECO:0000313" key="5">
    <source>
        <dbReference type="EMBL" id="OOZ39719.1"/>
    </source>
</evidence>
<evidence type="ECO:0000256" key="2">
    <source>
        <dbReference type="ARBA" id="ARBA00022801"/>
    </source>
</evidence>
<comment type="caution">
    <text evidence="5">The sequence shown here is derived from an EMBL/GenBank/DDBJ whole genome shotgun (WGS) entry which is preliminary data.</text>
</comment>
<keyword evidence="1" id="KW-0479">Metal-binding</keyword>
<dbReference type="GO" id="GO:0006281">
    <property type="term" value="P:DNA repair"/>
    <property type="evidence" value="ECO:0007669"/>
    <property type="project" value="TreeGrafter"/>
</dbReference>
<dbReference type="OrthoDB" id="9776368at2"/>
<dbReference type="SFLD" id="SFLDG01135">
    <property type="entry name" value="C1.5.6:_HAD__Beta-PGM__Phospha"/>
    <property type="match status" value="1"/>
</dbReference>
<protein>
    <submittedName>
        <fullName evidence="5">Phosphoglycolate phosphatase</fullName>
    </submittedName>
</protein>
<sequence length="231" mass="25416">MSASTTLPVTRRFEVNQIKTVLFDLDGTLLDTAPDLAFALNETLKAAGHAPLPYETIRPVVSHGGAALIELGFEIDASHPDFENHRQYLLDTYRDNIALHTRPFEGIETLLETIERRGCNWGVVTNKPAWLTDPLLKQLDLYERAATVISGDTLDQRKPHPAPMLHACSEAGSGAEACLYIGDAERDIEAGRNAGMQTLVALFGYIGNEETPERWGADGMINDPLEAVAWF</sequence>
<dbReference type="InterPro" id="IPR006439">
    <property type="entry name" value="HAD-SF_hydro_IA"/>
</dbReference>
<dbReference type="InterPro" id="IPR036412">
    <property type="entry name" value="HAD-like_sf"/>
</dbReference>
<dbReference type="FunFam" id="3.40.50.1000:FF:000022">
    <property type="entry name" value="Phosphoglycolate phosphatase"/>
    <property type="match status" value="1"/>
</dbReference>
<evidence type="ECO:0000256" key="3">
    <source>
        <dbReference type="ARBA" id="ARBA00022842"/>
    </source>
</evidence>
<proteinExistence type="predicted"/>
<dbReference type="InterPro" id="IPR050155">
    <property type="entry name" value="HAD-like_hydrolase_sf"/>
</dbReference>